<feature type="compositionally biased region" description="Polar residues" evidence="1">
    <location>
        <begin position="82"/>
        <end position="91"/>
    </location>
</feature>
<evidence type="ECO:0000256" key="1">
    <source>
        <dbReference type="SAM" id="MobiDB-lite"/>
    </source>
</evidence>
<dbReference type="AlphaFoldDB" id="A0A371IEP9"/>
<proteinExistence type="predicted"/>
<keyword evidence="3" id="KW-1185">Reference proteome</keyword>
<feature type="region of interest" description="Disordered" evidence="1">
    <location>
        <begin position="79"/>
        <end position="124"/>
    </location>
</feature>
<protein>
    <submittedName>
        <fullName evidence="2">Uncharacterized protein</fullName>
    </submittedName>
</protein>
<gene>
    <name evidence="2" type="ORF">CR513_01504</name>
</gene>
<name>A0A371IEP9_MUCPR</name>
<evidence type="ECO:0000313" key="3">
    <source>
        <dbReference type="Proteomes" id="UP000257109"/>
    </source>
</evidence>
<dbReference type="OrthoDB" id="1637540at2759"/>
<evidence type="ECO:0000313" key="2">
    <source>
        <dbReference type="EMBL" id="RDY13541.1"/>
    </source>
</evidence>
<reference evidence="2" key="1">
    <citation type="submission" date="2018-05" db="EMBL/GenBank/DDBJ databases">
        <title>Draft genome of Mucuna pruriens seed.</title>
        <authorList>
            <person name="Nnadi N.E."/>
            <person name="Vos R."/>
            <person name="Hasami M.H."/>
            <person name="Devisetty U.K."/>
            <person name="Aguiy J.C."/>
        </authorList>
    </citation>
    <scope>NUCLEOTIDE SEQUENCE [LARGE SCALE GENOMIC DNA]</scope>
    <source>
        <strain evidence="2">JCA_2017</strain>
    </source>
</reference>
<dbReference type="EMBL" id="QJKJ01000256">
    <property type="protein sequence ID" value="RDY13541.1"/>
    <property type="molecule type" value="Genomic_DNA"/>
</dbReference>
<sequence length="173" mass="19243">MVLKKILPNIKDQRGKWAPNYEGPYVVKQAFSGGALILTNAEGQDLKHPINVDSIKILTRVSIEAPTPEWCKRKAREVRHQGNVTNPQSLALGQGTDPNHEIVPTETPLNSKKQKKKEEEEKNQGRTLIAACLWHKPSDPMSALTKGRVSEAIPHSYLKITGQPLEPKVKSES</sequence>
<feature type="non-terminal residue" evidence="2">
    <location>
        <position position="1"/>
    </location>
</feature>
<accession>A0A371IEP9</accession>
<organism evidence="2 3">
    <name type="scientific">Mucuna pruriens</name>
    <name type="common">Velvet bean</name>
    <name type="synonym">Dolichos pruriens</name>
    <dbReference type="NCBI Taxonomy" id="157652"/>
    <lineage>
        <taxon>Eukaryota</taxon>
        <taxon>Viridiplantae</taxon>
        <taxon>Streptophyta</taxon>
        <taxon>Embryophyta</taxon>
        <taxon>Tracheophyta</taxon>
        <taxon>Spermatophyta</taxon>
        <taxon>Magnoliopsida</taxon>
        <taxon>eudicotyledons</taxon>
        <taxon>Gunneridae</taxon>
        <taxon>Pentapetalae</taxon>
        <taxon>rosids</taxon>
        <taxon>fabids</taxon>
        <taxon>Fabales</taxon>
        <taxon>Fabaceae</taxon>
        <taxon>Papilionoideae</taxon>
        <taxon>50 kb inversion clade</taxon>
        <taxon>NPAAA clade</taxon>
        <taxon>indigoferoid/millettioid clade</taxon>
        <taxon>Phaseoleae</taxon>
        <taxon>Mucuna</taxon>
    </lineage>
</organism>
<dbReference type="Proteomes" id="UP000257109">
    <property type="component" value="Unassembled WGS sequence"/>
</dbReference>
<comment type="caution">
    <text evidence="2">The sequence shown here is derived from an EMBL/GenBank/DDBJ whole genome shotgun (WGS) entry which is preliminary data.</text>
</comment>